<dbReference type="SUPFAM" id="SSF47240">
    <property type="entry name" value="Ferritin-like"/>
    <property type="match status" value="1"/>
</dbReference>
<organism evidence="2 3">
    <name type="scientific">Methylocella tundrae</name>
    <dbReference type="NCBI Taxonomy" id="227605"/>
    <lineage>
        <taxon>Bacteria</taxon>
        <taxon>Pseudomonadati</taxon>
        <taxon>Pseudomonadota</taxon>
        <taxon>Alphaproteobacteria</taxon>
        <taxon>Hyphomicrobiales</taxon>
        <taxon>Beijerinckiaceae</taxon>
        <taxon>Methylocella</taxon>
    </lineage>
</organism>
<dbReference type="InterPro" id="IPR019243">
    <property type="entry name" value="DUF2202"/>
</dbReference>
<name>A0A8B6M3A9_METTU</name>
<accession>A0A8B6M3A9</accession>
<gene>
    <name evidence="2" type="ORF">MPC4_110153</name>
</gene>
<reference evidence="2 3" key="1">
    <citation type="submission" date="2019-05" db="EMBL/GenBank/DDBJ databases">
        <authorList>
            <person name="Farhan Ul Haque M."/>
        </authorList>
    </citation>
    <scope>NUCLEOTIDE SEQUENCE [LARGE SCALE GENOMIC DNA]</scope>
    <source>
        <strain evidence="2">2</strain>
    </source>
</reference>
<dbReference type="AlphaFoldDB" id="A0A8B6M3A9"/>
<dbReference type="InterPro" id="IPR012347">
    <property type="entry name" value="Ferritin-like"/>
</dbReference>
<evidence type="ECO:0000313" key="3">
    <source>
        <dbReference type="Proteomes" id="UP000485880"/>
    </source>
</evidence>
<dbReference type="Gene3D" id="1.20.1260.10">
    <property type="match status" value="1"/>
</dbReference>
<dbReference type="InterPro" id="IPR009078">
    <property type="entry name" value="Ferritin-like_SF"/>
</dbReference>
<protein>
    <recommendedName>
        <fullName evidence="1">DUF2202 domain-containing protein</fullName>
    </recommendedName>
</protein>
<dbReference type="Proteomes" id="UP000485880">
    <property type="component" value="Unassembled WGS sequence"/>
</dbReference>
<dbReference type="EMBL" id="CABFMQ020000013">
    <property type="protein sequence ID" value="VTZ48853.1"/>
    <property type="molecule type" value="Genomic_DNA"/>
</dbReference>
<dbReference type="Pfam" id="PF09968">
    <property type="entry name" value="DUF2202"/>
    <property type="match status" value="1"/>
</dbReference>
<dbReference type="CDD" id="cd01048">
    <property type="entry name" value="Ferritin_like_AB2"/>
    <property type="match status" value="1"/>
</dbReference>
<proteinExistence type="predicted"/>
<sequence length="143" mass="16022">MSSGQRLDDTEVQALSDTLDDEYKSRETYAQVIRDFGDVRPFVNIVEAEARHASALLNLFEKYGVSPPANRWAGKAPRFSSVHEACVAGIQGEIENVAIYDRALKSTQRPDILAVYQALRSASQDRHLPAFQRCAQRSPERGR</sequence>
<evidence type="ECO:0000313" key="2">
    <source>
        <dbReference type="EMBL" id="VTZ48853.1"/>
    </source>
</evidence>
<evidence type="ECO:0000259" key="1">
    <source>
        <dbReference type="Pfam" id="PF09968"/>
    </source>
</evidence>
<feature type="domain" description="DUF2202" evidence="1">
    <location>
        <begin position="21"/>
        <end position="134"/>
    </location>
</feature>
<comment type="caution">
    <text evidence="2">The sequence shown here is derived from an EMBL/GenBank/DDBJ whole genome shotgun (WGS) entry which is preliminary data.</text>
</comment>
<dbReference type="RefSeq" id="WP_174511309.1">
    <property type="nucleotide sequence ID" value="NZ_CABFMQ020000013.1"/>
</dbReference>
<keyword evidence="3" id="KW-1185">Reference proteome</keyword>